<proteinExistence type="predicted"/>
<accession>A0A2N5U9H6</accession>
<organism evidence="2 3">
    <name type="scientific">Puccinia coronata f. sp. avenae</name>
    <dbReference type="NCBI Taxonomy" id="200324"/>
    <lineage>
        <taxon>Eukaryota</taxon>
        <taxon>Fungi</taxon>
        <taxon>Dikarya</taxon>
        <taxon>Basidiomycota</taxon>
        <taxon>Pucciniomycotina</taxon>
        <taxon>Pucciniomycetes</taxon>
        <taxon>Pucciniales</taxon>
        <taxon>Pucciniaceae</taxon>
        <taxon>Puccinia</taxon>
    </lineage>
</organism>
<dbReference type="Proteomes" id="UP000235392">
    <property type="component" value="Unassembled WGS sequence"/>
</dbReference>
<feature type="coiled-coil region" evidence="1">
    <location>
        <begin position="138"/>
        <end position="169"/>
    </location>
</feature>
<evidence type="ECO:0000256" key="1">
    <source>
        <dbReference type="SAM" id="Coils"/>
    </source>
</evidence>
<reference evidence="2 3" key="1">
    <citation type="submission" date="2017-11" db="EMBL/GenBank/DDBJ databases">
        <title>De novo assembly and phasing of dikaryotic genomes from two isolates of Puccinia coronata f. sp. avenae, the causal agent of oat crown rust.</title>
        <authorList>
            <person name="Miller M.E."/>
            <person name="Zhang Y."/>
            <person name="Omidvar V."/>
            <person name="Sperschneider J."/>
            <person name="Schwessinger B."/>
            <person name="Raley C."/>
            <person name="Palmer J.M."/>
            <person name="Garnica D."/>
            <person name="Upadhyaya N."/>
            <person name="Rathjen J."/>
            <person name="Taylor J.M."/>
            <person name="Park R.F."/>
            <person name="Dodds P.N."/>
            <person name="Hirsch C.D."/>
            <person name="Kianian S.F."/>
            <person name="Figueroa M."/>
        </authorList>
    </citation>
    <scope>NUCLEOTIDE SEQUENCE [LARGE SCALE GENOMIC DNA]</scope>
    <source>
        <strain evidence="2">12SD80</strain>
    </source>
</reference>
<evidence type="ECO:0000313" key="3">
    <source>
        <dbReference type="Proteomes" id="UP000235392"/>
    </source>
</evidence>
<comment type="caution">
    <text evidence="2">The sequence shown here is derived from an EMBL/GenBank/DDBJ whole genome shotgun (WGS) entry which is preliminary data.</text>
</comment>
<protein>
    <submittedName>
        <fullName evidence="2">Uncharacterized protein</fullName>
    </submittedName>
</protein>
<dbReference type="PANTHER" id="PTHR33096">
    <property type="entry name" value="CXC2 DOMAIN-CONTAINING PROTEIN"/>
    <property type="match status" value="1"/>
</dbReference>
<keyword evidence="1" id="KW-0175">Coiled coil</keyword>
<dbReference type="AlphaFoldDB" id="A0A2N5U9H6"/>
<name>A0A2N5U9H6_9BASI</name>
<sequence>MWSYLSNLVSPLRYATRNHRFASISHRLAHHNRRGIQGLAHWLRRKFNNALKRRREVRNTLAKLLTKPNPHSASGKNYSQGFFQRQWIAQQGFHADHTDVEELRMKKMASLYQRENVIDLLRNRLLNPRTLLASPSKVQELLNSFDKELDKLQEELEQLSGENLPAENIEERKLRLLLWSAKSDLFIQAVQLRAERQPLLDSKNLGRRLGTKLKEKVFNAINNRRPAIEKLINVYNSQYTEFKAKFPHRVQFERDNDGHLSYERLSSMPLDDSFWNDGLFYHCDAPWAINPEVREGINCVLMLSRVQEEFELIAQEVV</sequence>
<gene>
    <name evidence="2" type="ORF">PCASD_14318</name>
</gene>
<dbReference type="EMBL" id="PGCI01000198">
    <property type="protein sequence ID" value="PLW34391.1"/>
    <property type="molecule type" value="Genomic_DNA"/>
</dbReference>
<evidence type="ECO:0000313" key="2">
    <source>
        <dbReference type="EMBL" id="PLW34391.1"/>
    </source>
</evidence>
<dbReference type="PANTHER" id="PTHR33096:SF1">
    <property type="entry name" value="CXC1-LIKE CYSTEINE CLUSTER ASSOCIATED WITH KDZ TRANSPOSASES DOMAIN-CONTAINING PROTEIN"/>
    <property type="match status" value="1"/>
</dbReference>